<keyword evidence="2" id="KW-1185">Reference proteome</keyword>
<reference evidence="2" key="1">
    <citation type="journal article" date="2019" name="Int. J. Syst. Evol. Microbiol.">
        <title>The Global Catalogue of Microorganisms (GCM) 10K type strain sequencing project: providing services to taxonomists for standard genome sequencing and annotation.</title>
        <authorList>
            <consortium name="The Broad Institute Genomics Platform"/>
            <consortium name="The Broad Institute Genome Sequencing Center for Infectious Disease"/>
            <person name="Wu L."/>
            <person name="Ma J."/>
        </authorList>
    </citation>
    <scope>NUCLEOTIDE SEQUENCE [LARGE SCALE GENOMIC DNA]</scope>
    <source>
        <strain evidence="2">JCM 10083</strain>
    </source>
</reference>
<dbReference type="EMBL" id="JBHTEE010000001">
    <property type="protein sequence ID" value="MFC7605568.1"/>
    <property type="molecule type" value="Genomic_DNA"/>
</dbReference>
<name>A0ABW2TAC4_9ACTN</name>
<gene>
    <name evidence="1" type="ORF">ACFQVD_36250</name>
</gene>
<dbReference type="RefSeq" id="WP_343965586.1">
    <property type="nucleotide sequence ID" value="NZ_BAAAGK010000034.1"/>
</dbReference>
<organism evidence="1 2">
    <name type="scientific">Streptosporangium amethystogenes subsp. fukuiense</name>
    <dbReference type="NCBI Taxonomy" id="698418"/>
    <lineage>
        <taxon>Bacteria</taxon>
        <taxon>Bacillati</taxon>
        <taxon>Actinomycetota</taxon>
        <taxon>Actinomycetes</taxon>
        <taxon>Streptosporangiales</taxon>
        <taxon>Streptosporangiaceae</taxon>
        <taxon>Streptosporangium</taxon>
    </lineage>
</organism>
<proteinExistence type="predicted"/>
<sequence length="56" mass="6152">MPRSITNHELDALIVECGLSHAALARQVVHLGATEHGLRLAYDYRSVGRWLRGAVA</sequence>
<dbReference type="Proteomes" id="UP001596514">
    <property type="component" value="Unassembled WGS sequence"/>
</dbReference>
<evidence type="ECO:0000313" key="1">
    <source>
        <dbReference type="EMBL" id="MFC7605568.1"/>
    </source>
</evidence>
<evidence type="ECO:0000313" key="2">
    <source>
        <dbReference type="Proteomes" id="UP001596514"/>
    </source>
</evidence>
<accession>A0ABW2TAC4</accession>
<protein>
    <submittedName>
        <fullName evidence="1">Uncharacterized protein</fullName>
    </submittedName>
</protein>
<comment type="caution">
    <text evidence="1">The sequence shown here is derived from an EMBL/GenBank/DDBJ whole genome shotgun (WGS) entry which is preliminary data.</text>
</comment>